<evidence type="ECO:0000259" key="9">
    <source>
        <dbReference type="PROSITE" id="PS50030"/>
    </source>
</evidence>
<dbReference type="InterPro" id="IPR009060">
    <property type="entry name" value="UBA-like_sf"/>
</dbReference>
<dbReference type="Proteomes" id="UP000001811">
    <property type="component" value="Unplaced"/>
</dbReference>
<dbReference type="InterPro" id="IPR013078">
    <property type="entry name" value="His_Pase_superF_clade-1"/>
</dbReference>
<keyword evidence="11" id="KW-1185">Reference proteome</keyword>
<dbReference type="SUPFAM" id="SSF50044">
    <property type="entry name" value="SH3-domain"/>
    <property type="match status" value="1"/>
</dbReference>
<dbReference type="SMART" id="SM00326">
    <property type="entry name" value="SH3"/>
    <property type="match status" value="1"/>
</dbReference>
<evidence type="ECO:0000256" key="5">
    <source>
        <dbReference type="ARBA" id="ARBA00023242"/>
    </source>
</evidence>
<dbReference type="SUPFAM" id="SSF46934">
    <property type="entry name" value="UBA-like"/>
    <property type="match status" value="1"/>
</dbReference>
<name>A0A5F9DLJ3_RABIT</name>
<reference evidence="10" key="2">
    <citation type="submission" date="2025-08" db="UniProtKB">
        <authorList>
            <consortium name="Ensembl"/>
        </authorList>
    </citation>
    <scope>IDENTIFICATION</scope>
    <source>
        <strain evidence="10">Thorbecke</strain>
    </source>
</reference>
<reference evidence="10" key="3">
    <citation type="submission" date="2025-09" db="UniProtKB">
        <authorList>
            <consortium name="Ensembl"/>
        </authorList>
    </citation>
    <scope>IDENTIFICATION</scope>
    <source>
        <strain evidence="10">Thorbecke</strain>
    </source>
</reference>
<reference evidence="10 11" key="1">
    <citation type="journal article" date="2011" name="Nature">
        <title>A high-resolution map of human evolutionary constraint using 29 mammals.</title>
        <authorList>
            <person name="Lindblad-Toh K."/>
            <person name="Garber M."/>
            <person name="Zuk O."/>
            <person name="Lin M.F."/>
            <person name="Parker B.J."/>
            <person name="Washietl S."/>
            <person name="Kheradpour P."/>
            <person name="Ernst J."/>
            <person name="Jordan G."/>
            <person name="Mauceli E."/>
            <person name="Ward L.D."/>
            <person name="Lowe C.B."/>
            <person name="Holloway A.K."/>
            <person name="Clamp M."/>
            <person name="Gnerre S."/>
            <person name="Alfoldi J."/>
            <person name="Beal K."/>
            <person name="Chang J."/>
            <person name="Clawson H."/>
            <person name="Cuff J."/>
            <person name="Di Palma F."/>
            <person name="Fitzgerald S."/>
            <person name="Flicek P."/>
            <person name="Guttman M."/>
            <person name="Hubisz M.J."/>
            <person name="Jaffe D.B."/>
            <person name="Jungreis I."/>
            <person name="Kent W.J."/>
            <person name="Kostka D."/>
            <person name="Lara M."/>
            <person name="Martins A.L."/>
            <person name="Massingham T."/>
            <person name="Moltke I."/>
            <person name="Raney B.J."/>
            <person name="Rasmussen M.D."/>
            <person name="Robinson J."/>
            <person name="Stark A."/>
            <person name="Vilella A.J."/>
            <person name="Wen J."/>
            <person name="Xie X."/>
            <person name="Zody M.C."/>
            <person name="Baldwin J."/>
            <person name="Bloom T."/>
            <person name="Chin C.W."/>
            <person name="Heiman D."/>
            <person name="Nicol R."/>
            <person name="Nusbaum C."/>
            <person name="Young S."/>
            <person name="Wilkinson J."/>
            <person name="Worley K.C."/>
            <person name="Kovar C.L."/>
            <person name="Muzny D.M."/>
            <person name="Gibbs R.A."/>
            <person name="Cree A."/>
            <person name="Dihn H.H."/>
            <person name="Fowler G."/>
            <person name="Jhangiani S."/>
            <person name="Joshi V."/>
            <person name="Lee S."/>
            <person name="Lewis L.R."/>
            <person name="Nazareth L.V."/>
            <person name="Okwuonu G."/>
            <person name="Santibanez J."/>
            <person name="Warren W.C."/>
            <person name="Mardis E.R."/>
            <person name="Weinstock G.M."/>
            <person name="Wilson R.K."/>
            <person name="Delehaunty K."/>
            <person name="Dooling D."/>
            <person name="Fronik C."/>
            <person name="Fulton L."/>
            <person name="Fulton B."/>
            <person name="Graves T."/>
            <person name="Minx P."/>
            <person name="Sodergren E."/>
            <person name="Birney E."/>
            <person name="Margulies E.H."/>
            <person name="Herrero J."/>
            <person name="Green E.D."/>
            <person name="Haussler D."/>
            <person name="Siepel A."/>
            <person name="Goldman N."/>
            <person name="Pollard K.S."/>
            <person name="Pedersen J.S."/>
            <person name="Lander E.S."/>
            <person name="Kellis M."/>
        </authorList>
    </citation>
    <scope>NUCLEOTIDE SEQUENCE [LARGE SCALE GENOMIC DNA]</scope>
    <source>
        <strain evidence="11">Thorbecke</strain>
    </source>
</reference>
<dbReference type="FunFam" id="1.10.8.10:FF:000053">
    <property type="entry name" value="Ubiquitin-associated and SH3 domain-containing, A"/>
    <property type="match status" value="1"/>
</dbReference>
<dbReference type="Pfam" id="PF14604">
    <property type="entry name" value="SH3_9"/>
    <property type="match status" value="1"/>
</dbReference>
<dbReference type="GO" id="GO:0050860">
    <property type="term" value="P:negative regulation of T cell receptor signaling pathway"/>
    <property type="evidence" value="ECO:0007669"/>
    <property type="project" value="Ensembl"/>
</dbReference>
<dbReference type="CDD" id="cd07067">
    <property type="entry name" value="HP_PGM_like"/>
    <property type="match status" value="1"/>
</dbReference>
<keyword evidence="4" id="KW-0963">Cytoplasm</keyword>
<dbReference type="SMR" id="A0A5F9DLJ3"/>
<comment type="subcellular location">
    <subcellularLocation>
        <location evidence="2">Cytoplasm</location>
    </subcellularLocation>
    <subcellularLocation>
        <location evidence="1">Nucleus</location>
    </subcellularLocation>
</comment>
<dbReference type="PROSITE" id="PS50002">
    <property type="entry name" value="SH3"/>
    <property type="match status" value="1"/>
</dbReference>
<evidence type="ECO:0000256" key="3">
    <source>
        <dbReference type="ARBA" id="ARBA00022443"/>
    </source>
</evidence>
<feature type="compositionally biased region" description="Polar residues" evidence="7">
    <location>
        <begin position="707"/>
        <end position="724"/>
    </location>
</feature>
<evidence type="ECO:0000256" key="1">
    <source>
        <dbReference type="ARBA" id="ARBA00004123"/>
    </source>
</evidence>
<dbReference type="InterPro" id="IPR015940">
    <property type="entry name" value="UBA"/>
</dbReference>
<evidence type="ECO:0000313" key="11">
    <source>
        <dbReference type="Proteomes" id="UP000001811"/>
    </source>
</evidence>
<dbReference type="SUPFAM" id="SSF53254">
    <property type="entry name" value="Phosphoglycerate mutase-like"/>
    <property type="match status" value="1"/>
</dbReference>
<organism evidence="10 11">
    <name type="scientific">Oryctolagus cuniculus</name>
    <name type="common">Rabbit</name>
    <dbReference type="NCBI Taxonomy" id="9986"/>
    <lineage>
        <taxon>Eukaryota</taxon>
        <taxon>Metazoa</taxon>
        <taxon>Chordata</taxon>
        <taxon>Craniata</taxon>
        <taxon>Vertebrata</taxon>
        <taxon>Euteleostomi</taxon>
        <taxon>Mammalia</taxon>
        <taxon>Eutheria</taxon>
        <taxon>Euarchontoglires</taxon>
        <taxon>Glires</taxon>
        <taxon>Lagomorpha</taxon>
        <taxon>Leporidae</taxon>
        <taxon>Oryctolagus</taxon>
    </lineage>
</organism>
<feature type="domain" description="UBA" evidence="9">
    <location>
        <begin position="127"/>
        <end position="168"/>
    </location>
</feature>
<dbReference type="PANTHER" id="PTHR16469:SF7">
    <property type="entry name" value="UBIQUITIN-ASSOCIATED AND SH3 DOMAIN-CONTAINING PROTEIN A"/>
    <property type="match status" value="1"/>
</dbReference>
<feature type="domain" description="SH3" evidence="8">
    <location>
        <begin position="346"/>
        <end position="411"/>
    </location>
</feature>
<evidence type="ECO:0000256" key="2">
    <source>
        <dbReference type="ARBA" id="ARBA00004496"/>
    </source>
</evidence>
<evidence type="ECO:0000256" key="6">
    <source>
        <dbReference type="PROSITE-ProRule" id="PRU00192"/>
    </source>
</evidence>
<dbReference type="InterPro" id="IPR051710">
    <property type="entry name" value="Phosphatase_SH3-domain"/>
</dbReference>
<dbReference type="GO" id="GO:0005829">
    <property type="term" value="C:cytosol"/>
    <property type="evidence" value="ECO:0007669"/>
    <property type="project" value="Ensembl"/>
</dbReference>
<keyword evidence="5" id="KW-0539">Nucleus</keyword>
<evidence type="ECO:0000256" key="4">
    <source>
        <dbReference type="ARBA" id="ARBA00022490"/>
    </source>
</evidence>
<dbReference type="InParanoid" id="A0A5F9DLJ3"/>
<gene>
    <name evidence="10" type="primary">UBASH3A</name>
</gene>
<dbReference type="GeneTree" id="ENSGT00940000160841"/>
<accession>A0A5F9DLJ3</accession>
<dbReference type="AlphaFoldDB" id="A0A5F9DLJ3"/>
<dbReference type="FunFam" id="2.30.30.40:FF:000052">
    <property type="entry name" value="Ubiquitin-associated and SH3 domain-containing protein B"/>
    <property type="match status" value="1"/>
</dbReference>
<dbReference type="Ensembl" id="ENSOCUT00000053532.1">
    <property type="protein sequence ID" value="ENSOCUP00000047177.1"/>
    <property type="gene ID" value="ENSOCUG00000006204.4"/>
</dbReference>
<protein>
    <submittedName>
        <fullName evidence="10">Ubiquitin associated and SH3 domain containing A</fullName>
    </submittedName>
</protein>
<dbReference type="InterPro" id="IPR001452">
    <property type="entry name" value="SH3_domain"/>
</dbReference>
<dbReference type="Gene3D" id="1.10.8.10">
    <property type="entry name" value="DNA helicase RuvA subunit, C-terminal domain"/>
    <property type="match status" value="1"/>
</dbReference>
<dbReference type="CDD" id="cd14300">
    <property type="entry name" value="UBA_UBS3A_like"/>
    <property type="match status" value="1"/>
</dbReference>
<dbReference type="Gene3D" id="3.40.50.1240">
    <property type="entry name" value="Phosphoglycerate mutase-like"/>
    <property type="match status" value="1"/>
</dbReference>
<dbReference type="GO" id="GO:0016607">
    <property type="term" value="C:nuclear speck"/>
    <property type="evidence" value="ECO:0007669"/>
    <property type="project" value="Ensembl"/>
</dbReference>
<dbReference type="SMART" id="SM00855">
    <property type="entry name" value="PGAM"/>
    <property type="match status" value="1"/>
</dbReference>
<dbReference type="GO" id="GO:0001817">
    <property type="term" value="P:regulation of cytokine production"/>
    <property type="evidence" value="ECO:0007669"/>
    <property type="project" value="Ensembl"/>
</dbReference>
<dbReference type="PROSITE" id="PS50030">
    <property type="entry name" value="UBA"/>
    <property type="match status" value="1"/>
</dbReference>
<proteinExistence type="predicted"/>
<dbReference type="Pfam" id="PF22562">
    <property type="entry name" value="UBA_7"/>
    <property type="match status" value="1"/>
</dbReference>
<sequence>MSSAPASLGSHASLLPLPRQCGRQAPSRPWLDCRAGPAGGAGPVGAAPSSLQNDPDARAHANRISVSVREITSSLRFLCGPQPPLALLPGFICSAQRAGCRVRGWQEAMAAGETQLYAKVSGKLKGRSSPSLLDPLLAMGFPVHTALKALAATGRKTAEEACSWLRCHCDDPSLDDPIPQEYALFLCPTGPLLERLQDFWKESRRQCARNRAHEVFPHVTLCDFFTCEDQKVECLYEALKKAGDRARASFPPALPLALHSSGSYLGFFISDGPADLIREFAMVFASEASVLADCTVKPCTKQLHLTLAHKFYPHHQRTLEQLARAIPPDPSCQWTAALYSRDMRFVHYQTLRALFRYEPQNEDELALSPGDYIFVDPTQQEEASEGWAVGTSQRTGCRGFLPQNYTERASEADTWVKHRTYTFSLAVELSSRKDGEASGRQGGEFAAAQPARSVGTLQTLQAALARRRVLVVRHGERVDQVFGKSWLQQCCTPDGRYHRPDLNFPSSLPRRSSGLKAFENDPPLSSCGVFQARMAGDALQASGIRIAAVFASPALRCVQTAKHILEELQLERRLKIRVEPGIFEWTKWEASKAPPALMTLEELKEAGLSVDTNYRPAFALSSLTPAESYDDYVDRCAVSVAQMVSACPQDMGVILIVSHGSALDSCTRPLLGLPPRSCGDFAQLVRKVGARSCPFGPQSCALGGTGPTHTPASIQSQQPGASSRSPRRVQGPKDLGHLLLLSQATVESWMESGAAGT</sequence>
<dbReference type="STRING" id="9986.ENSOCUP00000047177"/>
<keyword evidence="3 6" id="KW-0728">SH3 domain</keyword>
<dbReference type="FunCoup" id="A0A5F9DLJ3">
    <property type="interactions" value="331"/>
</dbReference>
<dbReference type="Gene3D" id="2.30.30.40">
    <property type="entry name" value="SH3 Domains"/>
    <property type="match status" value="1"/>
</dbReference>
<feature type="region of interest" description="Disordered" evidence="7">
    <location>
        <begin position="704"/>
        <end position="729"/>
    </location>
</feature>
<dbReference type="InterPro" id="IPR029033">
    <property type="entry name" value="His_PPase_superfam"/>
</dbReference>
<dbReference type="Bgee" id="ENSOCUG00000006204">
    <property type="expression patterns" value="Expressed in blood and 2 other cell types or tissues"/>
</dbReference>
<dbReference type="PANTHER" id="PTHR16469">
    <property type="entry name" value="UBIQUITIN-ASSOCIATED AND SH3 DOMAIN-CONTAINING BA-RELATED"/>
    <property type="match status" value="1"/>
</dbReference>
<evidence type="ECO:0000313" key="10">
    <source>
        <dbReference type="Ensembl" id="ENSOCUP00000047177.1"/>
    </source>
</evidence>
<evidence type="ECO:0000256" key="7">
    <source>
        <dbReference type="SAM" id="MobiDB-lite"/>
    </source>
</evidence>
<evidence type="ECO:0000259" key="8">
    <source>
        <dbReference type="PROSITE" id="PS50002"/>
    </source>
</evidence>
<dbReference type="InterPro" id="IPR036028">
    <property type="entry name" value="SH3-like_dom_sf"/>
</dbReference>
<dbReference type="Pfam" id="PF00300">
    <property type="entry name" value="His_Phos_1"/>
    <property type="match status" value="1"/>
</dbReference>